<feature type="region of interest" description="Disordered" evidence="1">
    <location>
        <begin position="26"/>
        <end position="68"/>
    </location>
</feature>
<dbReference type="VEuPathDB" id="TriTrypDB:BCY84_02369"/>
<dbReference type="EMBL" id="KT327300">
    <property type="protein sequence ID" value="AKT44557.1"/>
    <property type="molecule type" value="Genomic_DNA"/>
</dbReference>
<dbReference type="AlphaFoldDB" id="A0A0M3NVC7"/>
<dbReference type="VEuPathDB" id="TriTrypDB:C4B63_16g323"/>
<feature type="compositionally biased region" description="Basic and acidic residues" evidence="1">
    <location>
        <begin position="96"/>
        <end position="111"/>
    </location>
</feature>
<dbReference type="VEuPathDB" id="TriTrypDB:Tc_MARK_9353"/>
<organism evidence="2">
    <name type="scientific">Trypanosoma cruzi</name>
    <dbReference type="NCBI Taxonomy" id="5693"/>
    <lineage>
        <taxon>Eukaryota</taxon>
        <taxon>Discoba</taxon>
        <taxon>Euglenozoa</taxon>
        <taxon>Kinetoplastea</taxon>
        <taxon>Metakinetoplastina</taxon>
        <taxon>Trypanosomatida</taxon>
        <taxon>Trypanosomatidae</taxon>
        <taxon>Trypanosoma</taxon>
        <taxon>Schizotrypanum</taxon>
    </lineage>
</organism>
<feature type="compositionally biased region" description="Basic residues" evidence="1">
    <location>
        <begin position="348"/>
        <end position="361"/>
    </location>
</feature>
<protein>
    <submittedName>
        <fullName evidence="2">Lytic protein</fullName>
    </submittedName>
</protein>
<proteinExistence type="predicted"/>
<evidence type="ECO:0000313" key="2">
    <source>
        <dbReference type="EMBL" id="AKT44557.1"/>
    </source>
</evidence>
<dbReference type="VEuPathDB" id="TriTrypDB:TcCL_NonESM03540"/>
<reference evidence="2" key="1">
    <citation type="journal article" date="2015" name="Acta Trop.">
        <title>Genetic diversity of Trypanosoma cruzi in bats, and multilocus phylogenetic and phylogeographical analyses supporting Tcbat as an independent DTU (discrete typing unit).</title>
        <authorList>
            <person name="Lima L."/>
            <person name="Espinosa-Alvarez O."/>
            <person name="Ortiz P.A."/>
            <person name="Trejo-Varon J.A."/>
            <person name="Carranza J.C."/>
            <person name="Pinto C.M."/>
            <person name="Buck G.A."/>
            <person name="Camargo E.P."/>
            <person name="Teixeira M.M."/>
        </authorList>
    </citation>
    <scope>NUCLEOTIDE SEQUENCE</scope>
    <source>
        <strain evidence="2">TCC 1994</strain>
    </source>
</reference>
<dbReference type="VEuPathDB" id="TriTrypDB:TcYC6_0033000"/>
<dbReference type="VEuPathDB" id="TriTrypDB:TCSYLVIO_000081"/>
<feature type="compositionally biased region" description="Polar residues" evidence="1">
    <location>
        <begin position="312"/>
        <end position="323"/>
    </location>
</feature>
<name>A0A0M3NVC7_TRYCR</name>
<accession>A0A0M3NVC7</accession>
<dbReference type="VEuPathDB" id="TriTrypDB:TCDM_08958"/>
<dbReference type="VEuPathDB" id="TriTrypDB:C3747_21g364"/>
<dbReference type="VEuPathDB" id="TriTrypDB:TcG_07622"/>
<feature type="region of interest" description="Disordered" evidence="1">
    <location>
        <begin position="87"/>
        <end position="128"/>
    </location>
</feature>
<dbReference type="VEuPathDB" id="TriTrypDB:ECC02_002043"/>
<feature type="compositionally biased region" description="Polar residues" evidence="1">
    <location>
        <begin position="294"/>
        <end position="305"/>
    </location>
</feature>
<dbReference type="VEuPathDB" id="TriTrypDB:TcCLB.503829.50"/>
<feature type="region of interest" description="Disordered" evidence="1">
    <location>
        <begin position="266"/>
        <end position="364"/>
    </location>
</feature>
<sequence length="552" mass="60132">MRKKAAALVAPTADTRPTCRGAAIANNFMERAGPREGVGRSTEMPAAGPTGSQRSQTQREVKASQDADAAAISSYFQSELVTSQLHEGVSPLAKTRANERRNGEQEREKELPAAGGAVPTGKGTDPKKRMLQDLPAMHAEGQNQHGREGDKGVSVRMDSPGRAQVLEQMLLHLAALNRQLELELIETRRELTMYKQLLPDVQRQTEAHALSQEHHKANSAAPPLMSNERRRQMLFTGKQQQQQQAEDLHGGISGWETAARRMRYGYEEGERDTLSDGEGRPRCAGRMGSPKRFLSTQPPRSSRNYRNPHAANGTNGNSYVPHSSRQKSHPKRGAAVTSVPLAASATNRRGRSVRQHTRPRGPSHLFEHFDAEDAINMLETLKRSLMYRCNHSHHRSTEGDVVRLAAKSRKGTRSVPPPPPPPFMSSSSQRKLAAAVAGAPVCSVSARHGRNHGVSAVADPSRGNRVSETARIAHAPSFGGKNCAPGPTQLHFSSPSRRATPMKKDTPLSHGQAAGVAAVAEGGDGQLEALQRRYWEQSRAILEQLENMLAAD</sequence>
<dbReference type="VEuPathDB" id="TriTrypDB:TcG_07621"/>
<feature type="region of interest" description="Disordered" evidence="1">
    <location>
        <begin position="493"/>
        <end position="514"/>
    </location>
</feature>
<dbReference type="VEuPathDB" id="TriTrypDB:TcCLB.508045.40"/>
<dbReference type="VEuPathDB" id="TriTrypDB:C4B63_16g322"/>
<dbReference type="VEuPathDB" id="TriTrypDB:TcBrA4_0137930"/>
<evidence type="ECO:0000256" key="1">
    <source>
        <dbReference type="SAM" id="MobiDB-lite"/>
    </source>
</evidence>
<feature type="compositionally biased region" description="Basic and acidic residues" evidence="1">
    <location>
        <begin position="266"/>
        <end position="281"/>
    </location>
</feature>